<dbReference type="STRING" id="913774.A0A0C3GVQ5"/>
<dbReference type="Pfam" id="PF06276">
    <property type="entry name" value="FhuF"/>
    <property type="match status" value="1"/>
</dbReference>
<dbReference type="EMBL" id="KN832887">
    <property type="protein sequence ID" value="KIM95374.1"/>
    <property type="molecule type" value="Genomic_DNA"/>
</dbReference>
<sequence>FESPAIEWEQSIVEGISTHPWHKCRYPLVDDFKLAKLHFVAISKGEIKVVGEYERWINQLVVSDGSTDDLRNMRDGAEYVILPVHEYQLPFVQKKFPNIRVLPQTILGRPQSSLRTISVSAPRSDFCIKIPLNIKVTSVIRTIKASDVTVGYNLEPLLRTFEKAADAFGGSLIFLYEHAAAASSSEHLGCIIRESIESVEARTGDRVIVCAALADHVDSIWDHEQAEVILRQYCQQVFRGLLPSIFCHGFVMQAHQQNLLLRIHPVTREIRGIVVRDLGTYKIHLDTFTKSSSFQIEPLLEPGRCETIERLYERQLILLHSDVAPIIRAFKMGMAGWRIAREELERVIPRDNAVARKIWLETPTFPTKSFLSMQLFGFENGIPTPFKISPNLFYYCQLKD</sequence>
<feature type="non-terminal residue" evidence="3">
    <location>
        <position position="1"/>
    </location>
</feature>
<reference evidence="4" key="2">
    <citation type="submission" date="2015-01" db="EMBL/GenBank/DDBJ databases">
        <title>Evolutionary Origins and Diversification of the Mycorrhizal Mutualists.</title>
        <authorList>
            <consortium name="DOE Joint Genome Institute"/>
            <consortium name="Mycorrhizal Genomics Consortium"/>
            <person name="Kohler A."/>
            <person name="Kuo A."/>
            <person name="Nagy L.G."/>
            <person name="Floudas D."/>
            <person name="Copeland A."/>
            <person name="Barry K.W."/>
            <person name="Cichocki N."/>
            <person name="Veneault-Fourrey C."/>
            <person name="LaButti K."/>
            <person name="Lindquist E.A."/>
            <person name="Lipzen A."/>
            <person name="Lundell T."/>
            <person name="Morin E."/>
            <person name="Murat C."/>
            <person name="Riley R."/>
            <person name="Ohm R."/>
            <person name="Sun H."/>
            <person name="Tunlid A."/>
            <person name="Henrissat B."/>
            <person name="Grigoriev I.V."/>
            <person name="Hibbett D.S."/>
            <person name="Martin F."/>
        </authorList>
    </citation>
    <scope>NUCLEOTIDE SEQUENCE [LARGE SCALE GENOMIC DNA]</scope>
    <source>
        <strain evidence="4">Zn</strain>
    </source>
</reference>
<feature type="non-terminal residue" evidence="3">
    <location>
        <position position="400"/>
    </location>
</feature>
<evidence type="ECO:0008006" key="5">
    <source>
        <dbReference type="Google" id="ProtNLM"/>
    </source>
</evidence>
<evidence type="ECO:0000313" key="3">
    <source>
        <dbReference type="EMBL" id="KIM95374.1"/>
    </source>
</evidence>
<accession>A0A0C3GVQ5</accession>
<dbReference type="Pfam" id="PF04183">
    <property type="entry name" value="IucA_IucC"/>
    <property type="match status" value="1"/>
</dbReference>
<dbReference type="OrthoDB" id="2117718at2759"/>
<dbReference type="InterPro" id="IPR022770">
    <property type="entry name" value="IucA/IucC-like_C"/>
</dbReference>
<dbReference type="Proteomes" id="UP000054321">
    <property type="component" value="Unassembled WGS sequence"/>
</dbReference>
<evidence type="ECO:0000259" key="2">
    <source>
        <dbReference type="Pfam" id="PF06276"/>
    </source>
</evidence>
<feature type="domain" description="Aerobactin siderophore biosynthesis IucA/IucC N-terminal" evidence="1">
    <location>
        <begin position="6"/>
        <end position="214"/>
    </location>
</feature>
<reference evidence="3 4" key="1">
    <citation type="submission" date="2014-04" db="EMBL/GenBank/DDBJ databases">
        <authorList>
            <consortium name="DOE Joint Genome Institute"/>
            <person name="Kuo A."/>
            <person name="Martino E."/>
            <person name="Perotto S."/>
            <person name="Kohler A."/>
            <person name="Nagy L.G."/>
            <person name="Floudas D."/>
            <person name="Copeland A."/>
            <person name="Barry K.W."/>
            <person name="Cichocki N."/>
            <person name="Veneault-Fourrey C."/>
            <person name="LaButti K."/>
            <person name="Lindquist E.A."/>
            <person name="Lipzen A."/>
            <person name="Lundell T."/>
            <person name="Morin E."/>
            <person name="Murat C."/>
            <person name="Sun H."/>
            <person name="Tunlid A."/>
            <person name="Henrissat B."/>
            <person name="Grigoriev I.V."/>
            <person name="Hibbett D.S."/>
            <person name="Martin F."/>
            <person name="Nordberg H.P."/>
            <person name="Cantor M.N."/>
            <person name="Hua S.X."/>
        </authorList>
    </citation>
    <scope>NUCLEOTIDE SEQUENCE [LARGE SCALE GENOMIC DNA]</scope>
    <source>
        <strain evidence="3 4">Zn</strain>
    </source>
</reference>
<dbReference type="InterPro" id="IPR037455">
    <property type="entry name" value="LucA/IucC-like"/>
</dbReference>
<dbReference type="PANTHER" id="PTHR34384">
    <property type="entry name" value="L-2,3-DIAMINOPROPANOATE--CITRATE LIGASE"/>
    <property type="match status" value="1"/>
</dbReference>
<organism evidence="3 4">
    <name type="scientific">Oidiodendron maius (strain Zn)</name>
    <dbReference type="NCBI Taxonomy" id="913774"/>
    <lineage>
        <taxon>Eukaryota</taxon>
        <taxon>Fungi</taxon>
        <taxon>Dikarya</taxon>
        <taxon>Ascomycota</taxon>
        <taxon>Pezizomycotina</taxon>
        <taxon>Leotiomycetes</taxon>
        <taxon>Leotiomycetes incertae sedis</taxon>
        <taxon>Myxotrichaceae</taxon>
        <taxon>Oidiodendron</taxon>
    </lineage>
</organism>
<dbReference type="PANTHER" id="PTHR34384:SF5">
    <property type="entry name" value="L-2,3-DIAMINOPROPANOATE--CITRATE LIGASE"/>
    <property type="match status" value="1"/>
</dbReference>
<dbReference type="Gene3D" id="1.10.510.40">
    <property type="match status" value="1"/>
</dbReference>
<name>A0A0C3GVQ5_OIDMZ</name>
<proteinExistence type="predicted"/>
<dbReference type="InterPro" id="IPR007310">
    <property type="entry name" value="Aerobactin_biosyn_IucA/IucC_N"/>
</dbReference>
<dbReference type="InParanoid" id="A0A0C3GVQ5"/>
<protein>
    <recommendedName>
        <fullName evidence="5">Aerobactin siderophore biosynthesis IucA/IucC N-terminal domain-containing protein</fullName>
    </recommendedName>
</protein>
<evidence type="ECO:0000259" key="1">
    <source>
        <dbReference type="Pfam" id="PF04183"/>
    </source>
</evidence>
<dbReference type="HOGENOM" id="CLU_010625_1_0_1"/>
<feature type="domain" description="Aerobactin siderophore biosynthesis IucA/IucC-like C-terminal" evidence="2">
    <location>
        <begin position="230"/>
        <end position="376"/>
    </location>
</feature>
<dbReference type="AlphaFoldDB" id="A0A0C3GVQ5"/>
<keyword evidence="4" id="KW-1185">Reference proteome</keyword>
<dbReference type="GO" id="GO:0019290">
    <property type="term" value="P:siderophore biosynthetic process"/>
    <property type="evidence" value="ECO:0007669"/>
    <property type="project" value="InterPro"/>
</dbReference>
<evidence type="ECO:0000313" key="4">
    <source>
        <dbReference type="Proteomes" id="UP000054321"/>
    </source>
</evidence>
<gene>
    <name evidence="3" type="ORF">OIDMADRAFT_69170</name>
</gene>
<dbReference type="GO" id="GO:0016881">
    <property type="term" value="F:acid-amino acid ligase activity"/>
    <property type="evidence" value="ECO:0007669"/>
    <property type="project" value="UniProtKB-ARBA"/>
</dbReference>